<reference evidence="2" key="1">
    <citation type="submission" date="2023-07" db="EMBL/GenBank/DDBJ databases">
        <title>Chromosome-level genome assembly of Artemia franciscana.</title>
        <authorList>
            <person name="Jo E."/>
        </authorList>
    </citation>
    <scope>NUCLEOTIDE SEQUENCE</scope>
    <source>
        <tissue evidence="2">Whole body</tissue>
    </source>
</reference>
<gene>
    <name evidence="2" type="ORF">QYM36_004976</name>
</gene>
<protein>
    <submittedName>
        <fullName evidence="2">Uncharacterized protein</fullName>
    </submittedName>
</protein>
<comment type="caution">
    <text evidence="2">The sequence shown here is derived from an EMBL/GenBank/DDBJ whole genome shotgun (WGS) entry which is preliminary data.</text>
</comment>
<organism evidence="2 3">
    <name type="scientific">Artemia franciscana</name>
    <name type="common">Brine shrimp</name>
    <name type="synonym">Artemia sanfranciscana</name>
    <dbReference type="NCBI Taxonomy" id="6661"/>
    <lineage>
        <taxon>Eukaryota</taxon>
        <taxon>Metazoa</taxon>
        <taxon>Ecdysozoa</taxon>
        <taxon>Arthropoda</taxon>
        <taxon>Crustacea</taxon>
        <taxon>Branchiopoda</taxon>
        <taxon>Anostraca</taxon>
        <taxon>Artemiidae</taxon>
        <taxon>Artemia</taxon>
    </lineage>
</organism>
<sequence length="420" mass="48710">MDTTAFSIQPVWYIRSIFLDPDDWSLVYLETVDFSTINTRHLSDIFNSDELASNENWSDPLEDGEHDDHDEADYFNFRRRKRQVDLTARTQDGVEIHEKGYGITFNRTEGLRIYQSLLVGGRNDPRDPNLPWGVTEAPIQPHHRQNSFWSDRTIRQMNGPSFDTTDVYARSPTTSRTTTHPTLIVRPSRVKQQSVLQTPQPVQLDQTYIHLPERHHTKKRKRNPSRKDIIKAELVSQFPTEGSSFAAEITPQEIQATVDKKDRSLPLRKVRQNKGRLFKKRWKDPMGHSKDFGVAHFIPLLRNKSNLILENEEACAHRSRLGPSIDLVSEDVTHKLEHADDTHQIASLLRNLHSQTGNALAITNVQTKTTRCSHDKENFETKCKERENYLFKNVSSLNQSQNLVRLEEQLERTFRVMKVV</sequence>
<proteinExistence type="predicted"/>
<evidence type="ECO:0000313" key="2">
    <source>
        <dbReference type="EMBL" id="KAK2719341.1"/>
    </source>
</evidence>
<feature type="compositionally biased region" description="Low complexity" evidence="1">
    <location>
        <begin position="170"/>
        <end position="179"/>
    </location>
</feature>
<dbReference type="Proteomes" id="UP001187531">
    <property type="component" value="Unassembled WGS sequence"/>
</dbReference>
<keyword evidence="3" id="KW-1185">Reference proteome</keyword>
<dbReference type="AlphaFoldDB" id="A0AA88I6N1"/>
<evidence type="ECO:0000256" key="1">
    <source>
        <dbReference type="SAM" id="MobiDB-lite"/>
    </source>
</evidence>
<dbReference type="EMBL" id="JAVRJZ010000008">
    <property type="protein sequence ID" value="KAK2719341.1"/>
    <property type="molecule type" value="Genomic_DNA"/>
</dbReference>
<accession>A0AA88I6N1</accession>
<evidence type="ECO:0000313" key="3">
    <source>
        <dbReference type="Proteomes" id="UP001187531"/>
    </source>
</evidence>
<feature type="region of interest" description="Disordered" evidence="1">
    <location>
        <begin position="160"/>
        <end position="179"/>
    </location>
</feature>
<name>A0AA88I6N1_ARTSF</name>